<organism evidence="3 4">
    <name type="scientific">Neoarthrinium moseri</name>
    <dbReference type="NCBI Taxonomy" id="1658444"/>
    <lineage>
        <taxon>Eukaryota</taxon>
        <taxon>Fungi</taxon>
        <taxon>Dikarya</taxon>
        <taxon>Ascomycota</taxon>
        <taxon>Pezizomycotina</taxon>
        <taxon>Sordariomycetes</taxon>
        <taxon>Xylariomycetidae</taxon>
        <taxon>Amphisphaeriales</taxon>
        <taxon>Apiosporaceae</taxon>
        <taxon>Neoarthrinium</taxon>
    </lineage>
</organism>
<feature type="chain" id="PRO_5040149108" description="Secreted protein" evidence="2">
    <location>
        <begin position="21"/>
        <end position="85"/>
    </location>
</feature>
<evidence type="ECO:0000313" key="3">
    <source>
        <dbReference type="EMBL" id="KAI1877735.1"/>
    </source>
</evidence>
<feature type="compositionally biased region" description="Low complexity" evidence="1">
    <location>
        <begin position="35"/>
        <end position="50"/>
    </location>
</feature>
<accession>A0A9P9WTB1</accession>
<feature type="signal peptide" evidence="2">
    <location>
        <begin position="1"/>
        <end position="20"/>
    </location>
</feature>
<evidence type="ECO:0000256" key="1">
    <source>
        <dbReference type="SAM" id="MobiDB-lite"/>
    </source>
</evidence>
<keyword evidence="2" id="KW-0732">Signal</keyword>
<protein>
    <recommendedName>
        <fullName evidence="5">Secreted protein</fullName>
    </recommendedName>
</protein>
<keyword evidence="4" id="KW-1185">Reference proteome</keyword>
<dbReference type="Proteomes" id="UP000829685">
    <property type="component" value="Unassembled WGS sequence"/>
</dbReference>
<dbReference type="EMBL" id="JAFIMR010000006">
    <property type="protein sequence ID" value="KAI1877735.1"/>
    <property type="molecule type" value="Genomic_DNA"/>
</dbReference>
<feature type="region of interest" description="Disordered" evidence="1">
    <location>
        <begin position="25"/>
        <end position="70"/>
    </location>
</feature>
<name>A0A9P9WTB1_9PEZI</name>
<reference evidence="3" key="1">
    <citation type="submission" date="2021-03" db="EMBL/GenBank/DDBJ databases">
        <title>Revisited historic fungal species revealed as producer of novel bioactive compounds through whole genome sequencing and comparative genomics.</title>
        <authorList>
            <person name="Vignolle G.A."/>
            <person name="Hochenegger N."/>
            <person name="Mach R.L."/>
            <person name="Mach-Aigner A.R."/>
            <person name="Javad Rahimi M."/>
            <person name="Salim K.A."/>
            <person name="Chan C.M."/>
            <person name="Lim L.B.L."/>
            <person name="Cai F."/>
            <person name="Druzhinina I.S."/>
            <person name="U'Ren J.M."/>
            <person name="Derntl C."/>
        </authorList>
    </citation>
    <scope>NUCLEOTIDE SEQUENCE</scope>
    <source>
        <strain evidence="3">TUCIM 5799</strain>
    </source>
</reference>
<sequence length="85" mass="9007">MARLFVFLFALFAMVFGALAHPHRPVPSGTPLPPVNGTGPPYPGTNGTAGAIHNGTYDNGPHKPIPVRRGLRSYPVALPRVPGRD</sequence>
<gene>
    <name evidence="3" type="ORF">JX265_003743</name>
</gene>
<evidence type="ECO:0008006" key="5">
    <source>
        <dbReference type="Google" id="ProtNLM"/>
    </source>
</evidence>
<comment type="caution">
    <text evidence="3">The sequence shown here is derived from an EMBL/GenBank/DDBJ whole genome shotgun (WGS) entry which is preliminary data.</text>
</comment>
<evidence type="ECO:0000313" key="4">
    <source>
        <dbReference type="Proteomes" id="UP000829685"/>
    </source>
</evidence>
<proteinExistence type="predicted"/>
<evidence type="ECO:0000256" key="2">
    <source>
        <dbReference type="SAM" id="SignalP"/>
    </source>
</evidence>
<dbReference type="AlphaFoldDB" id="A0A9P9WTB1"/>